<dbReference type="InterPro" id="IPR051457">
    <property type="entry name" value="2-oxoacid:Fd_oxidoreductase"/>
</dbReference>
<dbReference type="SUPFAM" id="SSF52518">
    <property type="entry name" value="Thiamin diphosphate-binding fold (THDP-binding)"/>
    <property type="match status" value="2"/>
</dbReference>
<evidence type="ECO:0000313" key="4">
    <source>
        <dbReference type="Proteomes" id="UP000199650"/>
    </source>
</evidence>
<dbReference type="NCBIfam" id="NF009588">
    <property type="entry name" value="PRK13029.1"/>
    <property type="match status" value="1"/>
</dbReference>
<keyword evidence="3" id="KW-0670">Pyruvate</keyword>
<keyword evidence="1" id="KW-0560">Oxidoreductase</keyword>
<dbReference type="InterPro" id="IPR046667">
    <property type="entry name" value="DUF6537"/>
</dbReference>
<keyword evidence="4" id="KW-1185">Reference proteome</keyword>
<dbReference type="InterPro" id="IPR002869">
    <property type="entry name" value="Pyrv_flavodox_OxRed_cen"/>
</dbReference>
<dbReference type="InterPro" id="IPR019752">
    <property type="entry name" value="Pyrv/ketoisovalerate_OxRed_cat"/>
</dbReference>
<dbReference type="SUPFAM" id="SSF53323">
    <property type="entry name" value="Pyruvate-ferredoxin oxidoreductase, PFOR, domain III"/>
    <property type="match status" value="1"/>
</dbReference>
<dbReference type="Proteomes" id="UP000199650">
    <property type="component" value="Unassembled WGS sequence"/>
</dbReference>
<dbReference type="CDD" id="cd07034">
    <property type="entry name" value="TPP_PYR_PFOR_IOR-alpha_like"/>
    <property type="match status" value="1"/>
</dbReference>
<dbReference type="RefSeq" id="WP_091432661.1">
    <property type="nucleotide sequence ID" value="NZ_FOJB01000001.1"/>
</dbReference>
<dbReference type="NCBIfam" id="NF009589">
    <property type="entry name" value="PRK13030.1"/>
    <property type="match status" value="1"/>
</dbReference>
<sequence length="1142" mass="124123">MTRQDPDFSTYQLADRYARKTGRVFLTGTQALVRIMLDQAQRDRAAGLNTAGFISGYRGSPLGGLDLELWREDKRVADHNITFLPAVNEDLGATAVLGAQQASLDPDCEVEGVFSMWYGKGPGVDRSGDALKHGNAYGSAPKGGVLVVAGDDHGCVSSSMPHQSDVAFMSWFMPTLNPASVAEYLAFGEYGIALSRFSGTWVGFKAISETVESGQSVDLLPDRQFTYPEIEVPPGGLHVRLADLPSPEIETRIGHKLNAVRAFVEANPIDKAIYDLADATFGFVTTGKGHLDLMEVLRLLGVDQAKCRALGIDIYKIGMVWPLDRRDALRFVRGKTEVLVVEEKRGIIESQFKEYFYDWPGTKPNRMVGKYDSQGEPLIPWTGELSPLMLVPIVAARLDKVFSGENFTARAKALTAQPPCILKTDAATRTPYFCSGCPHNTSTKVPDGSVAASGIGCHVMASWMDRNTTGYAQMGGEGVPWVARSRFNGGKHIFQNLGEGTWYHSGSLAIRQAIAAGTNITYKILYNDAVAMTGGQPVDGPVSVAGIIQTCRAEGVQRIALVSDDIGKFTRAEFPGGVTFHDRSEMDQVQRELRDMSGVTVLVYEQACATEKRRRRKRGTMEDPKTVPYINPLVCEGCGDCSVESNCLSVEPLETEFGRKRKINQSSCNKDMSCLKGFCPSFVTIEGANRRKRDTSGLDLAALLGDVEPPKLPDMDDPYDLLVTGVGGTGVVTVGALITMAAHLEGKGSSVLDFTGFAQKFGTVLSYIRLGASPDQVHQVRIDTGSADAVIGCDMVVSSSPKASVHYRAGSKVVLNRAEMPTGDLVLSRDASLRIDAREQAVRAAVGSDNVSGLDANHAAETLLGDAVYANVIMLGYAWQMGLVPVSETTLKQAIRLNGVKIPENCRAFDLGRVLAAVPDRVALTDPKPAEGQTPEDLIAVRADFLTGYQDAAYADRFCKTLSGFAARLPERMRDEALTIAAKSLFKLMAYKDEYEVARLHTQMGFGQQLEQEFEPGFSVKYHFAPPLLPLGKDARGRPRKRAFGPWVTPVLTRLARLKRLRGTMFDPFGYTAERREEVALIGWYENGLAQLTGKITEDNIDDVIAFLSAPLEMRGYGPVKRDAVAEVKPKAEAALGRVLAG</sequence>
<evidence type="ECO:0000259" key="2">
    <source>
        <dbReference type="PROSITE" id="PS51379"/>
    </source>
</evidence>
<reference evidence="3 4" key="1">
    <citation type="submission" date="2016-10" db="EMBL/GenBank/DDBJ databases">
        <authorList>
            <person name="de Groot N.N."/>
        </authorList>
    </citation>
    <scope>NUCLEOTIDE SEQUENCE [LARGE SCALE GENOMIC DNA]</scope>
    <source>
        <strain evidence="3 4">DSM 29439</strain>
    </source>
</reference>
<dbReference type="PANTHER" id="PTHR48084:SF3">
    <property type="entry name" value="SUBUNIT OF PYRUVATE:FLAVODOXIN OXIDOREDUCTASE"/>
    <property type="match status" value="1"/>
</dbReference>
<dbReference type="PANTHER" id="PTHR48084">
    <property type="entry name" value="2-OXOGLUTARATE OXIDOREDUCTASE SUBUNIT KORB-RELATED"/>
    <property type="match status" value="1"/>
</dbReference>
<accession>A0A1I0QSJ0</accession>
<dbReference type="InterPro" id="IPR002880">
    <property type="entry name" value="Pyrv_Fd/Flavodoxin_OxRdtase_N"/>
</dbReference>
<dbReference type="Gene3D" id="3.40.50.970">
    <property type="match status" value="1"/>
</dbReference>
<dbReference type="GO" id="GO:0016903">
    <property type="term" value="F:oxidoreductase activity, acting on the aldehyde or oxo group of donors"/>
    <property type="evidence" value="ECO:0007669"/>
    <property type="project" value="InterPro"/>
</dbReference>
<gene>
    <name evidence="3" type="ORF">SAMN05444851_2873</name>
</gene>
<evidence type="ECO:0000313" key="3">
    <source>
        <dbReference type="EMBL" id="SEW30370.1"/>
    </source>
</evidence>
<dbReference type="STRING" id="1173584.SAMN05444851_2873"/>
<evidence type="ECO:0000256" key="1">
    <source>
        <dbReference type="ARBA" id="ARBA00023002"/>
    </source>
</evidence>
<dbReference type="PROSITE" id="PS51379">
    <property type="entry name" value="4FE4S_FER_2"/>
    <property type="match status" value="1"/>
</dbReference>
<feature type="domain" description="4Fe-4S ferredoxin-type" evidence="2">
    <location>
        <begin position="626"/>
        <end position="658"/>
    </location>
</feature>
<dbReference type="OrthoDB" id="9803617at2"/>
<name>A0A1I0QSJ0_9RHOB</name>
<dbReference type="Gene3D" id="3.40.920.10">
    <property type="entry name" value="Pyruvate-ferredoxin oxidoreductase, PFOR, domain III"/>
    <property type="match status" value="1"/>
</dbReference>
<dbReference type="Pfam" id="PF20169">
    <property type="entry name" value="DUF6537"/>
    <property type="match status" value="1"/>
</dbReference>
<protein>
    <submittedName>
        <fullName evidence="3">Indolepyruvate ferredoxin oxidoreductase</fullName>
    </submittedName>
</protein>
<dbReference type="Pfam" id="PF01558">
    <property type="entry name" value="POR"/>
    <property type="match status" value="1"/>
</dbReference>
<proteinExistence type="predicted"/>
<organism evidence="3 4">
    <name type="scientific">Aliiroseovarius sediminilitoris</name>
    <dbReference type="NCBI Taxonomy" id="1173584"/>
    <lineage>
        <taxon>Bacteria</taxon>
        <taxon>Pseudomonadati</taxon>
        <taxon>Pseudomonadota</taxon>
        <taxon>Alphaproteobacteria</taxon>
        <taxon>Rhodobacterales</taxon>
        <taxon>Paracoccaceae</taxon>
        <taxon>Aliiroseovarius</taxon>
    </lineage>
</organism>
<dbReference type="EMBL" id="FOJB01000001">
    <property type="protein sequence ID" value="SEW30370.1"/>
    <property type="molecule type" value="Genomic_DNA"/>
</dbReference>
<dbReference type="AlphaFoldDB" id="A0A1I0QSJ0"/>
<dbReference type="InterPro" id="IPR029061">
    <property type="entry name" value="THDP-binding"/>
</dbReference>
<dbReference type="InterPro" id="IPR017896">
    <property type="entry name" value="4Fe4S_Fe-S-bd"/>
</dbReference>